<proteinExistence type="predicted"/>
<evidence type="ECO:0000313" key="3">
    <source>
        <dbReference type="Proteomes" id="UP000001627"/>
    </source>
</evidence>
<keyword evidence="3" id="KW-1185">Reference proteome</keyword>
<dbReference type="AlphaFoldDB" id="C6V5J5"/>
<evidence type="ECO:0000256" key="1">
    <source>
        <dbReference type="SAM" id="Phobius"/>
    </source>
</evidence>
<protein>
    <submittedName>
        <fullName evidence="2">Uncharacterized protein</fullName>
    </submittedName>
</protein>
<gene>
    <name evidence="2" type="ordered locus">NRI_0688</name>
</gene>
<accession>C6V5J5</accession>
<dbReference type="EMBL" id="CP001431">
    <property type="protein sequence ID" value="ACT69670.1"/>
    <property type="molecule type" value="Genomic_DNA"/>
</dbReference>
<keyword evidence="1" id="KW-0472">Membrane</keyword>
<dbReference type="KEGG" id="nri:NRI_0688"/>
<evidence type="ECO:0000313" key="2">
    <source>
        <dbReference type="EMBL" id="ACT69670.1"/>
    </source>
</evidence>
<reference evidence="2 3" key="1">
    <citation type="journal article" date="2009" name="Nucleic Acids Res.">
        <title>Analysis of complete genome sequence of Neorickettsia risticii: causative agent of Potomac horse fever.</title>
        <authorList>
            <person name="Lin M."/>
            <person name="Zhang C."/>
            <person name="Gibson K."/>
            <person name="Rikihisa Y."/>
        </authorList>
    </citation>
    <scope>NUCLEOTIDE SEQUENCE [LARGE SCALE GENOMIC DNA]</scope>
    <source>
        <strain evidence="2 3">Illinois</strain>
    </source>
</reference>
<organism evidence="2 3">
    <name type="scientific">Neorickettsia risticii (strain Illinois)</name>
    <dbReference type="NCBI Taxonomy" id="434131"/>
    <lineage>
        <taxon>Bacteria</taxon>
        <taxon>Pseudomonadati</taxon>
        <taxon>Pseudomonadota</taxon>
        <taxon>Alphaproteobacteria</taxon>
        <taxon>Rickettsiales</taxon>
        <taxon>Anaplasmataceae</taxon>
        <taxon>Neorickettsia</taxon>
    </lineage>
</organism>
<name>C6V5J5_NEORI</name>
<sequence length="39" mass="4431">MLLTLEASEALGTVSYFLTSIKKLFVLVMWVLRNSTLIE</sequence>
<keyword evidence="1" id="KW-0812">Transmembrane</keyword>
<dbReference type="HOGENOM" id="CLU_3313429_0_0_5"/>
<feature type="transmembrane region" description="Helical" evidence="1">
    <location>
        <begin position="12"/>
        <end position="32"/>
    </location>
</feature>
<dbReference type="Proteomes" id="UP000001627">
    <property type="component" value="Chromosome"/>
</dbReference>
<keyword evidence="1" id="KW-1133">Transmembrane helix</keyword>